<feature type="region of interest" description="Disordered" evidence="1">
    <location>
        <begin position="135"/>
        <end position="169"/>
    </location>
</feature>
<evidence type="ECO:0000313" key="3">
    <source>
        <dbReference type="EMBL" id="KAK8778797.1"/>
    </source>
</evidence>
<evidence type="ECO:0000256" key="2">
    <source>
        <dbReference type="SAM" id="SignalP"/>
    </source>
</evidence>
<reference evidence="3 4" key="1">
    <citation type="journal article" date="2023" name="Arcadia Sci">
        <title>De novo assembly of a long-read Amblyomma americanum tick genome.</title>
        <authorList>
            <person name="Chou S."/>
            <person name="Poskanzer K.E."/>
            <person name="Rollins M."/>
            <person name="Thuy-Boun P.S."/>
        </authorList>
    </citation>
    <scope>NUCLEOTIDE SEQUENCE [LARGE SCALE GENOMIC DNA]</scope>
    <source>
        <strain evidence="3">F_SG_1</strain>
        <tissue evidence="3">Salivary glands</tissue>
    </source>
</reference>
<dbReference type="Proteomes" id="UP001321473">
    <property type="component" value="Unassembled WGS sequence"/>
</dbReference>
<keyword evidence="2" id="KW-0732">Signal</keyword>
<feature type="signal peptide" evidence="2">
    <location>
        <begin position="1"/>
        <end position="21"/>
    </location>
</feature>
<evidence type="ECO:0008006" key="5">
    <source>
        <dbReference type="Google" id="ProtNLM"/>
    </source>
</evidence>
<comment type="caution">
    <text evidence="3">The sequence shown here is derived from an EMBL/GenBank/DDBJ whole genome shotgun (WGS) entry which is preliminary data.</text>
</comment>
<name>A0AAQ4EVQ2_AMBAM</name>
<evidence type="ECO:0000313" key="4">
    <source>
        <dbReference type="Proteomes" id="UP001321473"/>
    </source>
</evidence>
<feature type="chain" id="PRO_5042889398" description="Secreted protein" evidence="2">
    <location>
        <begin position="22"/>
        <end position="215"/>
    </location>
</feature>
<protein>
    <recommendedName>
        <fullName evidence="5">Secreted protein</fullName>
    </recommendedName>
</protein>
<gene>
    <name evidence="3" type="ORF">V5799_019860</name>
</gene>
<organism evidence="3 4">
    <name type="scientific">Amblyomma americanum</name>
    <name type="common">Lone star tick</name>
    <dbReference type="NCBI Taxonomy" id="6943"/>
    <lineage>
        <taxon>Eukaryota</taxon>
        <taxon>Metazoa</taxon>
        <taxon>Ecdysozoa</taxon>
        <taxon>Arthropoda</taxon>
        <taxon>Chelicerata</taxon>
        <taxon>Arachnida</taxon>
        <taxon>Acari</taxon>
        <taxon>Parasitiformes</taxon>
        <taxon>Ixodida</taxon>
        <taxon>Ixodoidea</taxon>
        <taxon>Ixodidae</taxon>
        <taxon>Amblyomminae</taxon>
        <taxon>Amblyomma</taxon>
    </lineage>
</organism>
<dbReference type="AlphaFoldDB" id="A0AAQ4EVQ2"/>
<feature type="compositionally biased region" description="Low complexity" evidence="1">
    <location>
        <begin position="154"/>
        <end position="169"/>
    </location>
</feature>
<sequence length="215" mass="23465">MRDVNVIRPLALFAFLGVATARPTVVDYGTTKPSRFDEYVTDEPGSAERGLHVLRSTNRDDLSATSGQPPAVLAPAHGPHYHEVVFDMSSESTGDYFDDGLHDSAFGNFPGGPTHYSPSYESAIHSFGSLQDLSSGPEHSVAHTGVAKRSLVSRGRPGTRPRPTTAVPRKAPFSVGYTREDYWRPLSTSVHSYASSHRELFNVPPFTTVTGLRHR</sequence>
<dbReference type="EMBL" id="JARKHS020010413">
    <property type="protein sequence ID" value="KAK8778797.1"/>
    <property type="molecule type" value="Genomic_DNA"/>
</dbReference>
<keyword evidence="4" id="KW-1185">Reference proteome</keyword>
<evidence type="ECO:0000256" key="1">
    <source>
        <dbReference type="SAM" id="MobiDB-lite"/>
    </source>
</evidence>
<accession>A0AAQ4EVQ2</accession>
<proteinExistence type="predicted"/>